<keyword evidence="3" id="KW-0732">Signal</keyword>
<evidence type="ECO:0000313" key="5">
    <source>
        <dbReference type="EMBL" id="CAD8445170.1"/>
    </source>
</evidence>
<protein>
    <recommendedName>
        <fullName evidence="4">Glycosyl transferase CAP10 domain-containing protein</fullName>
    </recommendedName>
</protein>
<evidence type="ECO:0000256" key="1">
    <source>
        <dbReference type="ARBA" id="ARBA00010118"/>
    </source>
</evidence>
<dbReference type="EMBL" id="HBEM01011505">
    <property type="protein sequence ID" value="CAD8445170.1"/>
    <property type="molecule type" value="Transcribed_RNA"/>
</dbReference>
<dbReference type="PANTHER" id="PTHR12203">
    <property type="entry name" value="KDEL LYS-ASP-GLU-LEU CONTAINING - RELATED"/>
    <property type="match status" value="1"/>
</dbReference>
<dbReference type="PANTHER" id="PTHR12203:SF35">
    <property type="entry name" value="PROTEIN O-GLUCOSYLTRANSFERASE 1"/>
    <property type="match status" value="1"/>
</dbReference>
<evidence type="ECO:0000256" key="2">
    <source>
        <dbReference type="ARBA" id="ARBA00022679"/>
    </source>
</evidence>
<name>A0A7S0GWU2_9EUKA</name>
<dbReference type="SMART" id="SM00672">
    <property type="entry name" value="CAP10"/>
    <property type="match status" value="1"/>
</dbReference>
<reference evidence="5" key="1">
    <citation type="submission" date="2021-01" db="EMBL/GenBank/DDBJ databases">
        <authorList>
            <person name="Corre E."/>
            <person name="Pelletier E."/>
            <person name="Niang G."/>
            <person name="Scheremetjew M."/>
            <person name="Finn R."/>
            <person name="Kale V."/>
            <person name="Holt S."/>
            <person name="Cochrane G."/>
            <person name="Meng A."/>
            <person name="Brown T."/>
            <person name="Cohen L."/>
        </authorList>
    </citation>
    <scope>NUCLEOTIDE SEQUENCE</scope>
    <source>
        <strain evidence="5">CCMP2058</strain>
    </source>
</reference>
<dbReference type="InterPro" id="IPR006598">
    <property type="entry name" value="CAP10"/>
</dbReference>
<comment type="similarity">
    <text evidence="1">Belongs to the glycosyltransferase 90 family.</text>
</comment>
<feature type="domain" description="Glycosyl transferase CAP10" evidence="4">
    <location>
        <begin position="196"/>
        <end position="436"/>
    </location>
</feature>
<proteinExistence type="inferred from homology"/>
<organism evidence="5">
    <name type="scientific">Amorphochlora amoebiformis</name>
    <dbReference type="NCBI Taxonomy" id="1561963"/>
    <lineage>
        <taxon>Eukaryota</taxon>
        <taxon>Sar</taxon>
        <taxon>Rhizaria</taxon>
        <taxon>Cercozoa</taxon>
        <taxon>Chlorarachniophyceae</taxon>
        <taxon>Amorphochlora</taxon>
    </lineage>
</organism>
<evidence type="ECO:0000259" key="4">
    <source>
        <dbReference type="SMART" id="SM00672"/>
    </source>
</evidence>
<dbReference type="AlphaFoldDB" id="A0A7S0GWU2"/>
<evidence type="ECO:0000256" key="3">
    <source>
        <dbReference type="SAM" id="SignalP"/>
    </source>
</evidence>
<feature type="chain" id="PRO_5030705422" description="Glycosyl transferase CAP10 domain-containing protein" evidence="3">
    <location>
        <begin position="18"/>
        <end position="448"/>
    </location>
</feature>
<dbReference type="InterPro" id="IPR051091">
    <property type="entry name" value="O-Glucosyltr/Glycosyltrsf_90"/>
</dbReference>
<dbReference type="GO" id="GO:0016740">
    <property type="term" value="F:transferase activity"/>
    <property type="evidence" value="ECO:0007669"/>
    <property type="project" value="UniProtKB-KW"/>
</dbReference>
<feature type="signal peptide" evidence="3">
    <location>
        <begin position="1"/>
        <end position="17"/>
    </location>
</feature>
<accession>A0A7S0GWU2</accession>
<gene>
    <name evidence="5" type="ORF">LAMO00422_LOCUS8030</name>
</gene>
<keyword evidence="2" id="KW-0808">Transferase</keyword>
<sequence length="448" mass="50681">MVSLVGSILFSLTVCQAVHHASHQNSMAKASHVKTPSDPAIREAPPKLPFSLVTEVAIWRLGQFLATSECLNASIDLADKHFNDTGLSRFTSKYTYWVERNATGQPVFRVEKQVLPRDLTRKRGLHPRIDDFIHIVESLPADKLDASSPLLQGERFSILADWQDARGDAVDTKIPVWSYNRMSAKHVVAMRKPQILFPLLHLEDPSHFWALGIKKEDMTAWETKKDALFWGGGPSGSLVGTDGHTHLGVWLDATMKSLSRKKKNISQEISILDQFDRAWAVKRLGSIENQKLCDTEIHVWFTKNKVKKLASFLGMYGYNVQPPITKDELDAFKFLLVLEGNDVATALPTALLSSSVPLMFEPPIWESVLHFHLTPWHHYIPVKRKNIADLTQKISWCKENEEKCHQIAQNGRNLMEKYWGSDADETLIRVKTLDLAAAHILKTCKPQI</sequence>
<dbReference type="Pfam" id="PF05686">
    <property type="entry name" value="Glyco_transf_90"/>
    <property type="match status" value="1"/>
</dbReference>